<keyword evidence="1" id="KW-0812">Transmembrane</keyword>
<feature type="transmembrane region" description="Helical" evidence="1">
    <location>
        <begin position="53"/>
        <end position="72"/>
    </location>
</feature>
<dbReference type="RefSeq" id="WP_152209751.1">
    <property type="nucleotide sequence ID" value="NZ_WBVS01000005.1"/>
</dbReference>
<feature type="transmembrane region" description="Helical" evidence="1">
    <location>
        <begin position="195"/>
        <end position="210"/>
    </location>
</feature>
<feature type="transmembrane region" description="Helical" evidence="1">
    <location>
        <begin position="84"/>
        <end position="104"/>
    </location>
</feature>
<evidence type="ECO:0000313" key="2">
    <source>
        <dbReference type="EMBL" id="KAB7788106.1"/>
    </source>
</evidence>
<keyword evidence="3" id="KW-1185">Reference proteome</keyword>
<reference evidence="2 3" key="1">
    <citation type="submission" date="2019-09" db="EMBL/GenBank/DDBJ databases">
        <title>Characterization of the phylogenetic diversity of two novel species belonging to the genus Bifidobacterium: Bifidobacterium cebidarum sp. nov. and Bifidobacterium leontopitheci sp. nov.</title>
        <authorList>
            <person name="Lugli G.A."/>
            <person name="Duranti S."/>
            <person name="Milani C."/>
            <person name="Turroni F."/>
            <person name="Ventura M."/>
        </authorList>
    </citation>
    <scope>NUCLEOTIDE SEQUENCE [LARGE SCALE GENOMIC DNA]</scope>
    <source>
        <strain evidence="2 3">LMG 31469</strain>
    </source>
</reference>
<proteinExistence type="predicted"/>
<feature type="transmembrane region" description="Helical" evidence="1">
    <location>
        <begin position="147"/>
        <end position="166"/>
    </location>
</feature>
<keyword evidence="1" id="KW-1133">Transmembrane helix</keyword>
<dbReference type="AlphaFoldDB" id="A0A6I1GE90"/>
<protein>
    <submittedName>
        <fullName evidence="2">Polymerase</fullName>
    </submittedName>
</protein>
<dbReference type="EMBL" id="WBVS01000005">
    <property type="protein sequence ID" value="KAB7788106.1"/>
    <property type="molecule type" value="Genomic_DNA"/>
</dbReference>
<keyword evidence="1" id="KW-0472">Membrane</keyword>
<feature type="transmembrane region" description="Helical" evidence="1">
    <location>
        <begin position="349"/>
        <end position="368"/>
    </location>
</feature>
<sequence>MPILCILINIVILSIFFHKKNIVNPLVIFVGLWTIIIFLSYCKYYNLIAASDKSYIAIETGVIGFVFGYFIYQKIFIPKAYSIPTSINYIIVYFFFIVSIYSLVKDCTNTFSLISSGGDLSEIRSMAQDTSSILYSSRSNLDNAIKLYFVNPFIIFFPIIFSYEYWNNGVRKKVFLIFLILLSSLKVLSDGSRSIILYSIFHFIFIGFLLNKQKIQDKIREIKNTVNSKLLIVVAVFLLIIASISRLGDQSFIQNIYYYFAMEPRMLDYWMTVVDNNNSPGFGLASINGIIFPLIYLIKNIFSINYPSYWYQNVFLNINDTDKIWIDITNDHTTANAYVTVFWFPYLDGFYFGIIFILMILGICSASLHKKVNIYNNTVCAKETVLYSLFMQGIIMSFVRLQFADTSYALAFVYIIFLVFYKNKNKSINIL</sequence>
<accession>A0A6I1GE90</accession>
<evidence type="ECO:0000256" key="1">
    <source>
        <dbReference type="SAM" id="Phobius"/>
    </source>
</evidence>
<dbReference type="Proteomes" id="UP000468413">
    <property type="component" value="Unassembled WGS sequence"/>
</dbReference>
<feature type="transmembrane region" description="Helical" evidence="1">
    <location>
        <begin position="230"/>
        <end position="248"/>
    </location>
</feature>
<name>A0A6I1GE90_9BIFI</name>
<evidence type="ECO:0000313" key="3">
    <source>
        <dbReference type="Proteomes" id="UP000468413"/>
    </source>
</evidence>
<gene>
    <name evidence="2" type="ORF">F7D08_1143</name>
</gene>
<organism evidence="2 3">
    <name type="scientific">Bifidobacterium cebidarum</name>
    <dbReference type="NCBI Taxonomy" id="2650773"/>
    <lineage>
        <taxon>Bacteria</taxon>
        <taxon>Bacillati</taxon>
        <taxon>Actinomycetota</taxon>
        <taxon>Actinomycetes</taxon>
        <taxon>Bifidobacteriales</taxon>
        <taxon>Bifidobacteriaceae</taxon>
        <taxon>Bifidobacterium</taxon>
    </lineage>
</organism>
<feature type="transmembrane region" description="Helical" evidence="1">
    <location>
        <begin position="22"/>
        <end position="41"/>
    </location>
</feature>
<dbReference type="NCBIfam" id="TIGR04370">
    <property type="entry name" value="glyco_rpt_poly"/>
    <property type="match status" value="1"/>
</dbReference>
<feature type="transmembrane region" description="Helical" evidence="1">
    <location>
        <begin position="405"/>
        <end position="421"/>
    </location>
</feature>
<comment type="caution">
    <text evidence="2">The sequence shown here is derived from an EMBL/GenBank/DDBJ whole genome shotgun (WGS) entry which is preliminary data.</text>
</comment>